<dbReference type="InterPro" id="IPR002737">
    <property type="entry name" value="MEMO1_fam"/>
</dbReference>
<protein>
    <recommendedName>
        <fullName evidence="4">MEMO1 family protein MHO1</fullName>
    </recommendedName>
</protein>
<organism evidence="2 3">
    <name type="scientific">Saccharomyces uvarum</name>
    <name type="common">Yeast</name>
    <name type="synonym">Saccharomyces bayanus var. uvarum</name>
    <dbReference type="NCBI Taxonomy" id="230603"/>
    <lineage>
        <taxon>Eukaryota</taxon>
        <taxon>Fungi</taxon>
        <taxon>Dikarya</taxon>
        <taxon>Ascomycota</taxon>
        <taxon>Saccharomycotina</taxon>
        <taxon>Saccharomycetes</taxon>
        <taxon>Saccharomycetales</taxon>
        <taxon>Saccharomycetaceae</taxon>
        <taxon>Saccharomyces</taxon>
    </lineage>
</organism>
<dbReference type="NCBIfam" id="TIGR04336">
    <property type="entry name" value="AmmeMemoSam_B"/>
    <property type="match status" value="1"/>
</dbReference>
<sequence>MTIRPATHAGSWYSNKPQELSQQLQVYLTKSSTKGPIHNARIIICPHAGYRYCGPTMAHSYASLDLNSKTKRIFILGPSHHVYFRNQILVSAFNALETPLGSLNVDTDLCKELVKRENPANGKKLFKLMDHGTDMAEHSLEMQFPMLVETLKWRGISLEEVKVVPMMVSHNSTDIDYSIGEILSEYIKDPNNLFIVSSDFCHWGRRFQYTGYVGSREELNEAIQEETEVEMLTARSKLSHHQVPIWQSIEIMDRYAMKTLSDTPNSERYDAWKQYLEITGNTICGEKPISVILSALSKIKGTGATNVKFQWPNYSQSSHVTSIDDSSVSYTSGYVTLD</sequence>
<accession>A0AA35J0E2</accession>
<dbReference type="PANTHER" id="PTHR11060">
    <property type="entry name" value="PROTEIN MEMO1"/>
    <property type="match status" value="1"/>
</dbReference>
<dbReference type="HAMAP" id="MF_00055">
    <property type="entry name" value="MEMO1"/>
    <property type="match status" value="1"/>
</dbReference>
<proteinExistence type="inferred from homology"/>
<dbReference type="CDD" id="cd07361">
    <property type="entry name" value="MEMO_like"/>
    <property type="match status" value="1"/>
</dbReference>
<dbReference type="Proteomes" id="UP001162090">
    <property type="component" value="Chromosome 10"/>
</dbReference>
<evidence type="ECO:0000313" key="3">
    <source>
        <dbReference type="Proteomes" id="UP001162090"/>
    </source>
</evidence>
<dbReference type="Pfam" id="PF01875">
    <property type="entry name" value="Memo"/>
    <property type="match status" value="1"/>
</dbReference>
<dbReference type="EMBL" id="OX365921">
    <property type="protein sequence ID" value="CAI4044260.1"/>
    <property type="molecule type" value="Genomic_DNA"/>
</dbReference>
<dbReference type="PANTHER" id="PTHR11060:SF0">
    <property type="entry name" value="PROTEIN MEMO1"/>
    <property type="match status" value="1"/>
</dbReference>
<name>A0AA35J0E2_SACUV</name>
<reference evidence="2" key="1">
    <citation type="submission" date="2022-10" db="EMBL/GenBank/DDBJ databases">
        <authorList>
            <person name="Byrne P K."/>
        </authorList>
    </citation>
    <scope>NUCLEOTIDE SEQUENCE</scope>
    <source>
        <strain evidence="2">CBS7001</strain>
    </source>
</reference>
<evidence type="ECO:0008006" key="4">
    <source>
        <dbReference type="Google" id="ProtNLM"/>
    </source>
</evidence>
<dbReference type="AlphaFoldDB" id="A0AA35J0E2"/>
<evidence type="ECO:0000313" key="2">
    <source>
        <dbReference type="EMBL" id="CAI4044260.1"/>
    </source>
</evidence>
<comment type="similarity">
    <text evidence="1">Belongs to the MEMO1 family.</text>
</comment>
<dbReference type="Gene3D" id="3.40.830.10">
    <property type="entry name" value="LigB-like"/>
    <property type="match status" value="1"/>
</dbReference>
<evidence type="ECO:0000256" key="1">
    <source>
        <dbReference type="ARBA" id="ARBA00006315"/>
    </source>
</evidence>
<gene>
    <name evidence="2" type="primary">SUVC10G1520</name>
    <name evidence="2" type="ORF">SUVC_10G1520</name>
</gene>